<dbReference type="AlphaFoldDB" id="A0A504JDJ5"/>
<keyword evidence="1" id="KW-0812">Transmembrane</keyword>
<name>A0A504JDJ5_9FLAO</name>
<protein>
    <submittedName>
        <fullName evidence="2">Uncharacterized protein</fullName>
    </submittedName>
</protein>
<feature type="transmembrane region" description="Helical" evidence="1">
    <location>
        <begin position="50"/>
        <end position="69"/>
    </location>
</feature>
<keyword evidence="3" id="KW-1185">Reference proteome</keyword>
<evidence type="ECO:0000313" key="2">
    <source>
        <dbReference type="EMBL" id="TPN85788.1"/>
    </source>
</evidence>
<dbReference type="OrthoDB" id="1164724at2"/>
<evidence type="ECO:0000256" key="1">
    <source>
        <dbReference type="SAM" id="Phobius"/>
    </source>
</evidence>
<accession>A0A504JDJ5</accession>
<comment type="caution">
    <text evidence="2">The sequence shown here is derived from an EMBL/GenBank/DDBJ whole genome shotgun (WGS) entry which is preliminary data.</text>
</comment>
<proteinExistence type="predicted"/>
<evidence type="ECO:0000313" key="3">
    <source>
        <dbReference type="Proteomes" id="UP000315540"/>
    </source>
</evidence>
<keyword evidence="1" id="KW-1133">Transmembrane helix</keyword>
<dbReference type="Proteomes" id="UP000315540">
    <property type="component" value="Unassembled WGS sequence"/>
</dbReference>
<feature type="transmembrane region" description="Helical" evidence="1">
    <location>
        <begin position="12"/>
        <end position="30"/>
    </location>
</feature>
<gene>
    <name evidence="2" type="ORF">FHK87_10890</name>
</gene>
<keyword evidence="1" id="KW-0472">Membrane</keyword>
<reference evidence="2 3" key="1">
    <citation type="submission" date="2019-06" db="EMBL/GenBank/DDBJ databases">
        <authorList>
            <person name="Meng X."/>
        </authorList>
    </citation>
    <scope>NUCLEOTIDE SEQUENCE [LARGE SCALE GENOMIC DNA]</scope>
    <source>
        <strain evidence="2 3">M625</strain>
    </source>
</reference>
<feature type="transmembrane region" description="Helical" evidence="1">
    <location>
        <begin position="75"/>
        <end position="95"/>
    </location>
</feature>
<sequence>METVFQNIVGYINSLDWAYILTFILISYALNHYKEIISKGLGINIRTRYLVLLVGVTYGIAMFFIRDYHLSQIEILLQSFVFAIVFHKLIIETLVERFMLKKDKEEPPTDELL</sequence>
<dbReference type="EMBL" id="VFWZ01000003">
    <property type="protein sequence ID" value="TPN85788.1"/>
    <property type="molecule type" value="Genomic_DNA"/>
</dbReference>
<organism evidence="2 3">
    <name type="scientific">Aquimarina algicola</name>
    <dbReference type="NCBI Taxonomy" id="2589995"/>
    <lineage>
        <taxon>Bacteria</taxon>
        <taxon>Pseudomonadati</taxon>
        <taxon>Bacteroidota</taxon>
        <taxon>Flavobacteriia</taxon>
        <taxon>Flavobacteriales</taxon>
        <taxon>Flavobacteriaceae</taxon>
        <taxon>Aquimarina</taxon>
    </lineage>
</organism>
<dbReference type="RefSeq" id="WP_140592762.1">
    <property type="nucleotide sequence ID" value="NZ_VFWZ01000003.1"/>
</dbReference>